<dbReference type="SUPFAM" id="SSF74653">
    <property type="entry name" value="TolA/TonB C-terminal domain"/>
    <property type="match status" value="1"/>
</dbReference>
<gene>
    <name evidence="5" type="ORF">A2V58_02685</name>
</gene>
<keyword evidence="3" id="KW-1133">Transmembrane helix</keyword>
<sequence>MFSRLGFLAIFTCISGCAHTPDPPPSHTRDACSSTAECAASIKSAVENSWKERYAFDQRLRAAVLINLDKTFNVTSVEITQSSGDPKFDESTLRAVRNTSPFIELRGLAESERAEFESIHFVFGAPRP</sequence>
<evidence type="ECO:0000256" key="4">
    <source>
        <dbReference type="ARBA" id="ARBA00023136"/>
    </source>
</evidence>
<evidence type="ECO:0000313" key="6">
    <source>
        <dbReference type="Proteomes" id="UP000177950"/>
    </source>
</evidence>
<dbReference type="AlphaFoldDB" id="A0A1F6UHY5"/>
<dbReference type="EMBL" id="MFSV01000161">
    <property type="protein sequence ID" value="OGI57005.1"/>
    <property type="molecule type" value="Genomic_DNA"/>
</dbReference>
<evidence type="ECO:0000256" key="2">
    <source>
        <dbReference type="ARBA" id="ARBA00022692"/>
    </source>
</evidence>
<evidence type="ECO:0000256" key="3">
    <source>
        <dbReference type="ARBA" id="ARBA00022989"/>
    </source>
</evidence>
<dbReference type="GO" id="GO:0016020">
    <property type="term" value="C:membrane"/>
    <property type="evidence" value="ECO:0007669"/>
    <property type="project" value="UniProtKB-SubCell"/>
</dbReference>
<dbReference type="Gene3D" id="3.30.1150.10">
    <property type="match status" value="1"/>
</dbReference>
<name>A0A1F6UHY5_9PROT</name>
<accession>A0A1F6UHY5</accession>
<keyword evidence="4" id="KW-0472">Membrane</keyword>
<organism evidence="5 6">
    <name type="scientific">Candidatus Muproteobacteria bacterium RBG_19FT_COMBO_61_10</name>
    <dbReference type="NCBI Taxonomy" id="1817761"/>
    <lineage>
        <taxon>Bacteria</taxon>
        <taxon>Pseudomonadati</taxon>
        <taxon>Pseudomonadota</taxon>
        <taxon>Candidatus Muproteobacteria</taxon>
    </lineage>
</organism>
<protein>
    <recommendedName>
        <fullName evidence="7">TonB C-terminal domain-containing protein</fullName>
    </recommendedName>
</protein>
<dbReference type="NCBIfam" id="TIGR01352">
    <property type="entry name" value="tonB_Cterm"/>
    <property type="match status" value="1"/>
</dbReference>
<proteinExistence type="predicted"/>
<keyword evidence="2" id="KW-0812">Transmembrane</keyword>
<reference evidence="5 6" key="1">
    <citation type="journal article" date="2016" name="Nat. Commun.">
        <title>Thousands of microbial genomes shed light on interconnected biogeochemical processes in an aquifer system.</title>
        <authorList>
            <person name="Anantharaman K."/>
            <person name="Brown C.T."/>
            <person name="Hug L.A."/>
            <person name="Sharon I."/>
            <person name="Castelle C.J."/>
            <person name="Probst A.J."/>
            <person name="Thomas B.C."/>
            <person name="Singh A."/>
            <person name="Wilkins M.J."/>
            <person name="Karaoz U."/>
            <person name="Brodie E.L."/>
            <person name="Williams K.H."/>
            <person name="Hubbard S.S."/>
            <person name="Banfield J.F."/>
        </authorList>
    </citation>
    <scope>NUCLEOTIDE SEQUENCE [LARGE SCALE GENOMIC DNA]</scope>
</reference>
<comment type="subcellular location">
    <subcellularLocation>
        <location evidence="1">Membrane</location>
        <topology evidence="1">Single-pass membrane protein</topology>
    </subcellularLocation>
</comment>
<comment type="caution">
    <text evidence="5">The sequence shown here is derived from an EMBL/GenBank/DDBJ whole genome shotgun (WGS) entry which is preliminary data.</text>
</comment>
<dbReference type="InterPro" id="IPR006260">
    <property type="entry name" value="TonB/TolA_C"/>
</dbReference>
<evidence type="ECO:0000256" key="1">
    <source>
        <dbReference type="ARBA" id="ARBA00004167"/>
    </source>
</evidence>
<dbReference type="Pfam" id="PF13103">
    <property type="entry name" value="TonB_2"/>
    <property type="match status" value="1"/>
</dbReference>
<evidence type="ECO:0008006" key="7">
    <source>
        <dbReference type="Google" id="ProtNLM"/>
    </source>
</evidence>
<evidence type="ECO:0000313" key="5">
    <source>
        <dbReference type="EMBL" id="OGI57005.1"/>
    </source>
</evidence>
<dbReference type="Proteomes" id="UP000177950">
    <property type="component" value="Unassembled WGS sequence"/>
</dbReference>